<dbReference type="InterPro" id="IPR013317">
    <property type="entry name" value="DnaA_dom"/>
</dbReference>
<dbReference type="EMBL" id="FUYC01000002">
    <property type="protein sequence ID" value="SKA74930.1"/>
    <property type="molecule type" value="Genomic_DNA"/>
</dbReference>
<feature type="region of interest" description="Disordered" evidence="11">
    <location>
        <begin position="86"/>
        <end position="110"/>
    </location>
</feature>
<dbReference type="Proteomes" id="UP000190027">
    <property type="component" value="Unassembled WGS sequence"/>
</dbReference>
<proteinExistence type="inferred from homology"/>
<evidence type="ECO:0000256" key="2">
    <source>
        <dbReference type="ARBA" id="ARBA00022705"/>
    </source>
</evidence>
<evidence type="ECO:0000256" key="10">
    <source>
        <dbReference type="RuleBase" id="RU004227"/>
    </source>
</evidence>
<evidence type="ECO:0000256" key="11">
    <source>
        <dbReference type="SAM" id="MobiDB-lite"/>
    </source>
</evidence>
<dbReference type="Gene3D" id="1.10.8.60">
    <property type="match status" value="1"/>
</dbReference>
<dbReference type="Pfam" id="PF11638">
    <property type="entry name" value="DnaA_N"/>
    <property type="match status" value="1"/>
</dbReference>
<dbReference type="Pfam" id="PF00308">
    <property type="entry name" value="Bac_DnaA"/>
    <property type="match status" value="1"/>
</dbReference>
<dbReference type="GO" id="GO:0006275">
    <property type="term" value="P:regulation of DNA replication"/>
    <property type="evidence" value="ECO:0007669"/>
    <property type="project" value="UniProtKB-UniRule"/>
</dbReference>
<evidence type="ECO:0000259" key="12">
    <source>
        <dbReference type="SMART" id="SM00760"/>
    </source>
</evidence>
<keyword evidence="3 7" id="KW-0547">Nucleotide-binding</keyword>
<dbReference type="InterPro" id="IPR013159">
    <property type="entry name" value="DnaA_C"/>
</dbReference>
<accession>A0A1T4WCB8</accession>
<dbReference type="CDD" id="cd06571">
    <property type="entry name" value="Bac_DnaA_C"/>
    <property type="match status" value="1"/>
</dbReference>
<dbReference type="Gene3D" id="1.10.1750.10">
    <property type="match status" value="1"/>
</dbReference>
<keyword evidence="4 7" id="KW-0067">ATP-binding</keyword>
<dbReference type="PRINTS" id="PR00051">
    <property type="entry name" value="DNAA"/>
</dbReference>
<dbReference type="GO" id="GO:0005737">
    <property type="term" value="C:cytoplasm"/>
    <property type="evidence" value="ECO:0007669"/>
    <property type="project" value="UniProtKB-SubCell"/>
</dbReference>
<dbReference type="InterPro" id="IPR018312">
    <property type="entry name" value="Chromosome_initiator_DnaA_CS"/>
</dbReference>
<evidence type="ECO:0000313" key="14">
    <source>
        <dbReference type="Proteomes" id="UP000190027"/>
    </source>
</evidence>
<dbReference type="InterPro" id="IPR001957">
    <property type="entry name" value="Chromosome_initiator_DnaA"/>
</dbReference>
<dbReference type="GO" id="GO:0008289">
    <property type="term" value="F:lipid binding"/>
    <property type="evidence" value="ECO:0007669"/>
    <property type="project" value="UniProtKB-KW"/>
</dbReference>
<keyword evidence="2 7" id="KW-0235">DNA replication</keyword>
<dbReference type="GO" id="GO:0005524">
    <property type="term" value="F:ATP binding"/>
    <property type="evidence" value="ECO:0007669"/>
    <property type="project" value="UniProtKB-UniRule"/>
</dbReference>
<comment type="subcellular location">
    <subcellularLocation>
        <location evidence="7">Cytoplasm</location>
    </subcellularLocation>
</comment>
<dbReference type="CDD" id="cd00009">
    <property type="entry name" value="AAA"/>
    <property type="match status" value="1"/>
</dbReference>
<comment type="subunit">
    <text evidence="7">Oligomerizes as a right-handed, spiral filament on DNA at oriC.</text>
</comment>
<dbReference type="PANTHER" id="PTHR30050">
    <property type="entry name" value="CHROMOSOMAL REPLICATION INITIATOR PROTEIN DNAA"/>
    <property type="match status" value="1"/>
</dbReference>
<comment type="caution">
    <text evidence="7">Lacks conserved residue(s) required for the propagation of feature annotation.</text>
</comment>
<dbReference type="SUPFAM" id="SSF52540">
    <property type="entry name" value="P-loop containing nucleoside triphosphate hydrolases"/>
    <property type="match status" value="1"/>
</dbReference>
<dbReference type="STRING" id="1121449.SAMN02745704_00803"/>
<dbReference type="PANTHER" id="PTHR30050:SF2">
    <property type="entry name" value="CHROMOSOMAL REPLICATION INITIATOR PROTEIN DNAA"/>
    <property type="match status" value="1"/>
</dbReference>
<reference evidence="13 14" key="1">
    <citation type="submission" date="2017-02" db="EMBL/GenBank/DDBJ databases">
        <authorList>
            <person name="Peterson S.W."/>
        </authorList>
    </citation>
    <scope>NUCLEOTIDE SEQUENCE [LARGE SCALE GENOMIC DNA]</scope>
    <source>
        <strain evidence="13 14">DSM 16080</strain>
    </source>
</reference>
<evidence type="ECO:0000256" key="6">
    <source>
        <dbReference type="ARBA" id="ARBA00023125"/>
    </source>
</evidence>
<dbReference type="NCBIfam" id="TIGR00362">
    <property type="entry name" value="DnaA"/>
    <property type="match status" value="1"/>
</dbReference>
<comment type="similarity">
    <text evidence="7 10">Belongs to the DnaA family.</text>
</comment>
<feature type="domain" description="Chromosomal replication initiator DnaA C-terminal" evidence="12">
    <location>
        <begin position="381"/>
        <end position="449"/>
    </location>
</feature>
<dbReference type="InterPro" id="IPR024633">
    <property type="entry name" value="DnaA_N_dom"/>
</dbReference>
<evidence type="ECO:0000256" key="4">
    <source>
        <dbReference type="ARBA" id="ARBA00022840"/>
    </source>
</evidence>
<keyword evidence="1 7" id="KW-0963">Cytoplasm</keyword>
<evidence type="ECO:0000256" key="8">
    <source>
        <dbReference type="NCBIfam" id="TIGR00362"/>
    </source>
</evidence>
<comment type="domain">
    <text evidence="7">Domain I is involved in oligomerization and binding regulators, domain II is flexibile and of varying length in different bacteria, domain III forms the AAA+ region, while domain IV binds dsDNA.</text>
</comment>
<dbReference type="RefSeq" id="WP_078716356.1">
    <property type="nucleotide sequence ID" value="NZ_FUYC01000002.1"/>
</dbReference>
<dbReference type="Pfam" id="PF08299">
    <property type="entry name" value="Bac_DnaA_C"/>
    <property type="match status" value="1"/>
</dbReference>
<dbReference type="InterPro" id="IPR027417">
    <property type="entry name" value="P-loop_NTPase"/>
</dbReference>
<sequence length="472" mass="52440">MIKDVWNDILKTLEKSLNPGLFTIWIRPLSARYENGVLTLLAPNDFVAGWVRDRLLNVIADAALQTIGSSPRVEVKVDAAQTAKTQAAAAEAPTSPGVSSGMARGGGRANVAPPVVSSPQQQMGLPIVQTPEVCRNVRWRFRFEDFVTGPSNELALAASKSMCHNTLLSDHLFLCSSPGLGKTHLLHSIGRGLSAASNRANPRVACLNSEQFASRFVMAMRANELTRFKAEFREAVDVLLLEDVHFFQGKEKMQDELLGTLKALQERGCKVVLTSSFRPKELSNVDSQLVSRICSGFMAVIGTPDFETRRRIVLRKAEAMGAQVSDDVSNLLAERITKDIRQLEGCLNNLVLKARLLRQNLSMELAWDMLDNYTQTNPRPDYDQIINFVCRTYGLTQDQLRSKSRKQQVVLARDTAFFLARNHTDLSLAAIGERLGRRHSTVIKGITKVEREISSLTPLGRQLKQTVERMTP</sequence>
<dbReference type="GO" id="GO:0005886">
    <property type="term" value="C:plasma membrane"/>
    <property type="evidence" value="ECO:0007669"/>
    <property type="project" value="TreeGrafter"/>
</dbReference>
<evidence type="ECO:0000256" key="7">
    <source>
        <dbReference type="HAMAP-Rule" id="MF_00377"/>
    </source>
</evidence>
<organism evidence="13 14">
    <name type="scientific">Paucidesulfovibrio gracilis DSM 16080</name>
    <dbReference type="NCBI Taxonomy" id="1121449"/>
    <lineage>
        <taxon>Bacteria</taxon>
        <taxon>Pseudomonadati</taxon>
        <taxon>Thermodesulfobacteriota</taxon>
        <taxon>Desulfovibrionia</taxon>
        <taxon>Desulfovibrionales</taxon>
        <taxon>Desulfovibrionaceae</taxon>
        <taxon>Paucidesulfovibrio</taxon>
    </lineage>
</organism>
<feature type="binding site" evidence="7">
    <location>
        <position position="181"/>
    </location>
    <ligand>
        <name>ATP</name>
        <dbReference type="ChEBI" id="CHEBI:30616"/>
    </ligand>
</feature>
<dbReference type="SUPFAM" id="SSF48295">
    <property type="entry name" value="TrpR-like"/>
    <property type="match status" value="1"/>
</dbReference>
<dbReference type="PROSITE" id="PS01008">
    <property type="entry name" value="DNAA"/>
    <property type="match status" value="1"/>
</dbReference>
<keyword evidence="5 7" id="KW-0446">Lipid-binding</keyword>
<protein>
    <recommendedName>
        <fullName evidence="7 8">Chromosomal replication initiator protein DnaA</fullName>
    </recommendedName>
</protein>
<dbReference type="HAMAP" id="MF_00377">
    <property type="entry name" value="DnaA_bact"/>
    <property type="match status" value="1"/>
</dbReference>
<feature type="binding site" evidence="7">
    <location>
        <position position="183"/>
    </location>
    <ligand>
        <name>ATP</name>
        <dbReference type="ChEBI" id="CHEBI:30616"/>
    </ligand>
</feature>
<evidence type="ECO:0000313" key="13">
    <source>
        <dbReference type="EMBL" id="SKA74930.1"/>
    </source>
</evidence>
<name>A0A1T4WCB8_9BACT</name>
<dbReference type="InterPro" id="IPR038454">
    <property type="entry name" value="DnaA_N_sf"/>
</dbReference>
<feature type="binding site" evidence="7">
    <location>
        <position position="179"/>
    </location>
    <ligand>
        <name>ATP</name>
        <dbReference type="ChEBI" id="CHEBI:30616"/>
    </ligand>
</feature>
<dbReference type="Gene3D" id="3.30.300.180">
    <property type="match status" value="1"/>
</dbReference>
<keyword evidence="6 7" id="KW-0238">DNA-binding</keyword>
<dbReference type="InterPro" id="IPR010921">
    <property type="entry name" value="Trp_repressor/repl_initiator"/>
</dbReference>
<dbReference type="Gene3D" id="3.40.50.300">
    <property type="entry name" value="P-loop containing nucleotide triphosphate hydrolases"/>
    <property type="match status" value="1"/>
</dbReference>
<evidence type="ECO:0000256" key="9">
    <source>
        <dbReference type="RuleBase" id="RU000577"/>
    </source>
</evidence>
<keyword evidence="14" id="KW-1185">Reference proteome</keyword>
<dbReference type="GO" id="GO:0003688">
    <property type="term" value="F:DNA replication origin binding"/>
    <property type="evidence" value="ECO:0007669"/>
    <property type="project" value="UniProtKB-UniRule"/>
</dbReference>
<evidence type="ECO:0000256" key="1">
    <source>
        <dbReference type="ARBA" id="ARBA00022490"/>
    </source>
</evidence>
<comment type="function">
    <text evidence="7 9">Plays an essential role in the initiation and regulation of chromosomal replication. ATP-DnaA binds to the origin of replication (oriC) to initiate formation of the DNA replication initiation complex once per cell cycle. Binds the DnaA box (a 9 base pair repeat at the origin) and separates the double-stranded (ds)DNA. Forms a right-handed helical filament on oriC DNA; dsDNA binds to the exterior of the filament while single-stranded (ss)DNA is stabiized in the filament's interior. The ATP-DnaA-oriC complex binds and stabilizes one strand of the AT-rich DNA unwinding element (DUE), permitting loading of DNA polymerase. After initiation quickly degrades to an ADP-DnaA complex that is not apt for DNA replication. Binds acidic phospholipids.</text>
</comment>
<feature type="region of interest" description="Domain IV, binds dsDNA" evidence="7">
    <location>
        <begin position="355"/>
        <end position="472"/>
    </location>
</feature>
<evidence type="ECO:0000256" key="5">
    <source>
        <dbReference type="ARBA" id="ARBA00023121"/>
    </source>
</evidence>
<dbReference type="InterPro" id="IPR020591">
    <property type="entry name" value="Chromosome_initiator_DnaA-like"/>
</dbReference>
<dbReference type="GO" id="GO:0006270">
    <property type="term" value="P:DNA replication initiation"/>
    <property type="evidence" value="ECO:0007669"/>
    <property type="project" value="UniProtKB-UniRule"/>
</dbReference>
<gene>
    <name evidence="7" type="primary">dnaA</name>
    <name evidence="13" type="ORF">SAMN02745704_00803</name>
</gene>
<evidence type="ECO:0000256" key="3">
    <source>
        <dbReference type="ARBA" id="ARBA00022741"/>
    </source>
</evidence>
<dbReference type="OrthoDB" id="9807019at2"/>
<dbReference type="SMART" id="SM00760">
    <property type="entry name" value="Bac_DnaA_C"/>
    <property type="match status" value="1"/>
</dbReference>
<feature type="binding site" evidence="7">
    <location>
        <position position="182"/>
    </location>
    <ligand>
        <name>ATP</name>
        <dbReference type="ChEBI" id="CHEBI:30616"/>
    </ligand>
</feature>
<dbReference type="AlphaFoldDB" id="A0A1T4WCB8"/>
<feature type="region of interest" description="Domain I, interacts with DnaA modulators" evidence="7">
    <location>
        <begin position="1"/>
        <end position="90"/>
    </location>
</feature>